<keyword evidence="2" id="KW-0732">Signal</keyword>
<evidence type="ECO:0000313" key="3">
    <source>
        <dbReference type="EMBL" id="CAF4351694.1"/>
    </source>
</evidence>
<feature type="signal peptide" evidence="2">
    <location>
        <begin position="1"/>
        <end position="15"/>
    </location>
</feature>
<dbReference type="AlphaFoldDB" id="A0A820LCN3"/>
<protein>
    <submittedName>
        <fullName evidence="3">Uncharacterized protein</fullName>
    </submittedName>
</protein>
<feature type="chain" id="PRO_5032533016" evidence="2">
    <location>
        <begin position="16"/>
        <end position="122"/>
    </location>
</feature>
<organism evidence="3 4">
    <name type="scientific">Rotaria sordida</name>
    <dbReference type="NCBI Taxonomy" id="392033"/>
    <lineage>
        <taxon>Eukaryota</taxon>
        <taxon>Metazoa</taxon>
        <taxon>Spiralia</taxon>
        <taxon>Gnathifera</taxon>
        <taxon>Rotifera</taxon>
        <taxon>Eurotatoria</taxon>
        <taxon>Bdelloidea</taxon>
        <taxon>Philodinida</taxon>
        <taxon>Philodinidae</taxon>
        <taxon>Rotaria</taxon>
    </lineage>
</organism>
<gene>
    <name evidence="3" type="ORF">FNK824_LOCUS42362</name>
</gene>
<dbReference type="InterPro" id="IPR019734">
    <property type="entry name" value="TPR_rpt"/>
</dbReference>
<accession>A0A820LCN3</accession>
<dbReference type="Pfam" id="PF13424">
    <property type="entry name" value="TPR_12"/>
    <property type="match status" value="1"/>
</dbReference>
<feature type="non-terminal residue" evidence="3">
    <location>
        <position position="122"/>
    </location>
</feature>
<evidence type="ECO:0000256" key="2">
    <source>
        <dbReference type="SAM" id="SignalP"/>
    </source>
</evidence>
<proteinExistence type="predicted"/>
<dbReference type="EMBL" id="CAJOBE010049267">
    <property type="protein sequence ID" value="CAF4351694.1"/>
    <property type="molecule type" value="Genomic_DNA"/>
</dbReference>
<dbReference type="InterPro" id="IPR011990">
    <property type="entry name" value="TPR-like_helical_dom_sf"/>
</dbReference>
<name>A0A820LCN3_9BILA</name>
<dbReference type="SUPFAM" id="SSF48452">
    <property type="entry name" value="TPR-like"/>
    <property type="match status" value="1"/>
</dbReference>
<feature type="repeat" description="TPR" evidence="1">
    <location>
        <begin position="86"/>
        <end position="119"/>
    </location>
</feature>
<reference evidence="3" key="1">
    <citation type="submission" date="2021-02" db="EMBL/GenBank/DDBJ databases">
        <authorList>
            <person name="Nowell W R."/>
        </authorList>
    </citation>
    <scope>NUCLEOTIDE SEQUENCE</scope>
</reference>
<evidence type="ECO:0000256" key="1">
    <source>
        <dbReference type="PROSITE-ProRule" id="PRU00339"/>
    </source>
</evidence>
<keyword evidence="1" id="KW-0802">TPR repeat</keyword>
<sequence length="122" mass="13984">MIVFGLGTLFRLISTESTPDGVWRTQLESADRAMQRIKDQLKLEVGGHLTWLTFGNYLIALKRVDAAEEYYKYLLQVLPSDHSSLASIYNNMGLMYSMKENDQEALKWFEKALKLKVTDSST</sequence>
<dbReference type="Gene3D" id="1.25.40.10">
    <property type="entry name" value="Tetratricopeptide repeat domain"/>
    <property type="match status" value="1"/>
</dbReference>
<evidence type="ECO:0000313" key="4">
    <source>
        <dbReference type="Proteomes" id="UP000663874"/>
    </source>
</evidence>
<dbReference type="SMART" id="SM00028">
    <property type="entry name" value="TPR"/>
    <property type="match status" value="2"/>
</dbReference>
<dbReference type="Proteomes" id="UP000663874">
    <property type="component" value="Unassembled WGS sequence"/>
</dbReference>
<comment type="caution">
    <text evidence="3">The sequence shown here is derived from an EMBL/GenBank/DDBJ whole genome shotgun (WGS) entry which is preliminary data.</text>
</comment>
<dbReference type="PROSITE" id="PS50005">
    <property type="entry name" value="TPR"/>
    <property type="match status" value="1"/>
</dbReference>